<keyword evidence="5" id="KW-0229">DNA integration</keyword>
<dbReference type="PANTHER" id="PTHR30349">
    <property type="entry name" value="PHAGE INTEGRASE-RELATED"/>
    <property type="match status" value="1"/>
</dbReference>
<dbReference type="GO" id="GO:0005737">
    <property type="term" value="C:cytoplasm"/>
    <property type="evidence" value="ECO:0007669"/>
    <property type="project" value="UniProtKB-SubCell"/>
</dbReference>
<keyword evidence="3" id="KW-0132">Cell division</keyword>
<evidence type="ECO:0000256" key="3">
    <source>
        <dbReference type="ARBA" id="ARBA00022618"/>
    </source>
</evidence>
<dbReference type="InterPro" id="IPR010998">
    <property type="entry name" value="Integrase_recombinase_N"/>
</dbReference>
<dbReference type="InterPro" id="IPR004107">
    <property type="entry name" value="Integrase_SAM-like_N"/>
</dbReference>
<dbReference type="Proteomes" id="UP000626244">
    <property type="component" value="Unassembled WGS sequence"/>
</dbReference>
<dbReference type="AlphaFoldDB" id="A0A8J3AMP2"/>
<evidence type="ECO:0000256" key="4">
    <source>
        <dbReference type="ARBA" id="ARBA00022829"/>
    </source>
</evidence>
<evidence type="ECO:0000256" key="6">
    <source>
        <dbReference type="ARBA" id="ARBA00023125"/>
    </source>
</evidence>
<dbReference type="OrthoDB" id="9801717at2"/>
<keyword evidence="6 9" id="KW-0238">DNA-binding</keyword>
<dbReference type="GO" id="GO:0007059">
    <property type="term" value="P:chromosome segregation"/>
    <property type="evidence" value="ECO:0007669"/>
    <property type="project" value="UniProtKB-KW"/>
</dbReference>
<evidence type="ECO:0000256" key="2">
    <source>
        <dbReference type="ARBA" id="ARBA00022490"/>
    </source>
</evidence>
<dbReference type="Pfam" id="PF00589">
    <property type="entry name" value="Phage_integrase"/>
    <property type="match status" value="1"/>
</dbReference>
<evidence type="ECO:0000259" key="11">
    <source>
        <dbReference type="PROSITE" id="PS51900"/>
    </source>
</evidence>
<dbReference type="SUPFAM" id="SSF56349">
    <property type="entry name" value="DNA breaking-rejoining enzymes"/>
    <property type="match status" value="1"/>
</dbReference>
<dbReference type="InterPro" id="IPR044068">
    <property type="entry name" value="CB"/>
</dbReference>
<name>A0A8J3AMP2_9BACI</name>
<comment type="caution">
    <text evidence="12">The sequence shown here is derived from an EMBL/GenBank/DDBJ whole genome shotgun (WGS) entry which is preliminary data.</text>
</comment>
<evidence type="ECO:0000256" key="1">
    <source>
        <dbReference type="ARBA" id="ARBA00004496"/>
    </source>
</evidence>
<dbReference type="InterPro" id="IPR011010">
    <property type="entry name" value="DNA_brk_join_enz"/>
</dbReference>
<sequence>MENKYWQSKHEIVPLKTREIINEYLLSLKLENKAEATIVKYRSILERFFSNCIIPLNLLTSNDVFGYLKEFSTGKKPKSVKLYISTLSSFFKFCLAEEYLDTMLIKKRWRPKLPQTLPRYLSEQEYARVKLTAEELSHRDRAIILFLFSSGCRKSEVSNLSIHNVNLEKRTAEVKGKGKKIRSVHFSEECALVLKEYLSERTNDGNEALFINKFGNRLGPEGIYEITRKLGKKAGLNQKLYPHLCRHTFATNMLARGADLQFIADELGHNDLNTTRIYSQIPTEEMISAYQNRME</sequence>
<keyword evidence="4" id="KW-0159">Chromosome partition</keyword>
<dbReference type="GO" id="GO:0003677">
    <property type="term" value="F:DNA binding"/>
    <property type="evidence" value="ECO:0007669"/>
    <property type="project" value="UniProtKB-UniRule"/>
</dbReference>
<keyword evidence="7" id="KW-0233">DNA recombination</keyword>
<evidence type="ECO:0000256" key="7">
    <source>
        <dbReference type="ARBA" id="ARBA00023172"/>
    </source>
</evidence>
<dbReference type="GO" id="GO:0006310">
    <property type="term" value="P:DNA recombination"/>
    <property type="evidence" value="ECO:0007669"/>
    <property type="project" value="UniProtKB-KW"/>
</dbReference>
<proteinExistence type="predicted"/>
<keyword evidence="2" id="KW-0963">Cytoplasm</keyword>
<comment type="subcellular location">
    <subcellularLocation>
        <location evidence="1">Cytoplasm</location>
    </subcellularLocation>
</comment>
<dbReference type="EMBL" id="BMHB01000002">
    <property type="protein sequence ID" value="GGI16600.1"/>
    <property type="molecule type" value="Genomic_DNA"/>
</dbReference>
<feature type="domain" description="Core-binding (CB)" evidence="11">
    <location>
        <begin position="15"/>
        <end position="95"/>
    </location>
</feature>
<dbReference type="Gene3D" id="1.10.443.10">
    <property type="entry name" value="Intergrase catalytic core"/>
    <property type="match status" value="1"/>
</dbReference>
<evidence type="ECO:0000256" key="8">
    <source>
        <dbReference type="ARBA" id="ARBA00023306"/>
    </source>
</evidence>
<accession>A0A8J3AMP2</accession>
<dbReference type="PANTHER" id="PTHR30349:SF77">
    <property type="entry name" value="TYROSINE RECOMBINASE XERC"/>
    <property type="match status" value="1"/>
</dbReference>
<dbReference type="Gene3D" id="1.10.150.130">
    <property type="match status" value="1"/>
</dbReference>
<gene>
    <name evidence="12" type="primary">xerC</name>
    <name evidence="12" type="ORF">GCM10007380_33770</name>
</gene>
<dbReference type="InterPro" id="IPR050090">
    <property type="entry name" value="Tyrosine_recombinase_XerCD"/>
</dbReference>
<dbReference type="PROSITE" id="PS51898">
    <property type="entry name" value="TYR_RECOMBINASE"/>
    <property type="match status" value="1"/>
</dbReference>
<dbReference type="InterPro" id="IPR013762">
    <property type="entry name" value="Integrase-like_cat_sf"/>
</dbReference>
<evidence type="ECO:0000259" key="10">
    <source>
        <dbReference type="PROSITE" id="PS51898"/>
    </source>
</evidence>
<evidence type="ECO:0000256" key="9">
    <source>
        <dbReference type="PROSITE-ProRule" id="PRU01248"/>
    </source>
</evidence>
<reference evidence="13" key="1">
    <citation type="journal article" date="2019" name="Int. J. Syst. Evol. Microbiol.">
        <title>The Global Catalogue of Microorganisms (GCM) 10K type strain sequencing project: providing services to taxonomists for standard genome sequencing and annotation.</title>
        <authorList>
            <consortium name="The Broad Institute Genomics Platform"/>
            <consortium name="The Broad Institute Genome Sequencing Center for Infectious Disease"/>
            <person name="Wu L."/>
            <person name="Ma J."/>
        </authorList>
    </citation>
    <scope>NUCLEOTIDE SEQUENCE [LARGE SCALE GENOMIC DNA]</scope>
    <source>
        <strain evidence="13">CGMCC 1.14993</strain>
    </source>
</reference>
<dbReference type="GO" id="GO:0051301">
    <property type="term" value="P:cell division"/>
    <property type="evidence" value="ECO:0007669"/>
    <property type="project" value="UniProtKB-KW"/>
</dbReference>
<protein>
    <submittedName>
        <fullName evidence="12">Tyrosine recombinase XerC</fullName>
    </submittedName>
</protein>
<dbReference type="PROSITE" id="PS51900">
    <property type="entry name" value="CB"/>
    <property type="match status" value="1"/>
</dbReference>
<dbReference type="InterPro" id="IPR002104">
    <property type="entry name" value="Integrase_catalytic"/>
</dbReference>
<keyword evidence="8" id="KW-0131">Cell cycle</keyword>
<keyword evidence="13" id="KW-1185">Reference proteome</keyword>
<dbReference type="RefSeq" id="WP_088001207.1">
    <property type="nucleotide sequence ID" value="NZ_BMHB01000002.1"/>
</dbReference>
<evidence type="ECO:0000313" key="13">
    <source>
        <dbReference type="Proteomes" id="UP000626244"/>
    </source>
</evidence>
<dbReference type="GO" id="GO:0015074">
    <property type="term" value="P:DNA integration"/>
    <property type="evidence" value="ECO:0007669"/>
    <property type="project" value="UniProtKB-KW"/>
</dbReference>
<dbReference type="Pfam" id="PF02899">
    <property type="entry name" value="Phage_int_SAM_1"/>
    <property type="match status" value="1"/>
</dbReference>
<evidence type="ECO:0000256" key="5">
    <source>
        <dbReference type="ARBA" id="ARBA00022908"/>
    </source>
</evidence>
<evidence type="ECO:0000313" key="12">
    <source>
        <dbReference type="EMBL" id="GGI16600.1"/>
    </source>
</evidence>
<organism evidence="12 13">
    <name type="scientific">Gottfriedia solisilvae</name>
    <dbReference type="NCBI Taxonomy" id="1516104"/>
    <lineage>
        <taxon>Bacteria</taxon>
        <taxon>Bacillati</taxon>
        <taxon>Bacillota</taxon>
        <taxon>Bacilli</taxon>
        <taxon>Bacillales</taxon>
        <taxon>Bacillaceae</taxon>
        <taxon>Gottfriedia</taxon>
    </lineage>
</organism>
<feature type="domain" description="Tyr recombinase" evidence="10">
    <location>
        <begin position="116"/>
        <end position="291"/>
    </location>
</feature>